<accession>A0ABQ6PST4</accession>
<evidence type="ECO:0000313" key="2">
    <source>
        <dbReference type="EMBL" id="GMQ30706.1"/>
    </source>
</evidence>
<feature type="transmembrane region" description="Helical" evidence="1">
    <location>
        <begin position="66"/>
        <end position="91"/>
    </location>
</feature>
<feature type="transmembrane region" description="Helical" evidence="1">
    <location>
        <begin position="12"/>
        <end position="34"/>
    </location>
</feature>
<gene>
    <name evidence="2" type="ORF">Aconfl_33490</name>
</gene>
<sequence length="171" mass="20154">MKASKILAKFLFWVFRILFFVYLLVLTYALFAMISGYKTQVSTDSADLVILSPFGTSSLLNLENSFAYVLFAFLLPMVLYVLFFFFTADVFRMFSRERLFLDRNVRYMKTYFRLNLFLPLPTAVLAGLFTEVNMLVWNLVFIHFILGIFTFFIAELFYRGSLLQNDQDLYI</sequence>
<proteinExistence type="predicted"/>
<reference evidence="2 3" key="1">
    <citation type="submission" date="2023-08" db="EMBL/GenBank/DDBJ databases">
        <title>Draft genome sequence of Algoriphagus confluentis.</title>
        <authorList>
            <person name="Takatani N."/>
            <person name="Hosokawa M."/>
            <person name="Sawabe T."/>
        </authorList>
    </citation>
    <scope>NUCLEOTIDE SEQUENCE [LARGE SCALE GENOMIC DNA]</scope>
    <source>
        <strain evidence="2 3">NBRC 111222</strain>
    </source>
</reference>
<keyword evidence="1" id="KW-0812">Transmembrane</keyword>
<evidence type="ECO:0000313" key="3">
    <source>
        <dbReference type="Proteomes" id="UP001338309"/>
    </source>
</evidence>
<dbReference type="RefSeq" id="WP_338225417.1">
    <property type="nucleotide sequence ID" value="NZ_BTPD01000011.1"/>
</dbReference>
<protein>
    <recommendedName>
        <fullName evidence="4">DUF2975 domain-containing protein</fullName>
    </recommendedName>
</protein>
<feature type="transmembrane region" description="Helical" evidence="1">
    <location>
        <begin position="111"/>
        <end position="129"/>
    </location>
</feature>
<dbReference type="Proteomes" id="UP001338309">
    <property type="component" value="Unassembled WGS sequence"/>
</dbReference>
<keyword evidence="1" id="KW-0472">Membrane</keyword>
<name>A0ABQ6PST4_9BACT</name>
<keyword evidence="3" id="KW-1185">Reference proteome</keyword>
<evidence type="ECO:0000256" key="1">
    <source>
        <dbReference type="SAM" id="Phobius"/>
    </source>
</evidence>
<feature type="transmembrane region" description="Helical" evidence="1">
    <location>
        <begin position="135"/>
        <end position="158"/>
    </location>
</feature>
<dbReference type="EMBL" id="BTPD01000011">
    <property type="protein sequence ID" value="GMQ30706.1"/>
    <property type="molecule type" value="Genomic_DNA"/>
</dbReference>
<organism evidence="2 3">
    <name type="scientific">Algoriphagus confluentis</name>
    <dbReference type="NCBI Taxonomy" id="1697556"/>
    <lineage>
        <taxon>Bacteria</taxon>
        <taxon>Pseudomonadati</taxon>
        <taxon>Bacteroidota</taxon>
        <taxon>Cytophagia</taxon>
        <taxon>Cytophagales</taxon>
        <taxon>Cyclobacteriaceae</taxon>
        <taxon>Algoriphagus</taxon>
    </lineage>
</organism>
<evidence type="ECO:0008006" key="4">
    <source>
        <dbReference type="Google" id="ProtNLM"/>
    </source>
</evidence>
<comment type="caution">
    <text evidence="2">The sequence shown here is derived from an EMBL/GenBank/DDBJ whole genome shotgun (WGS) entry which is preliminary data.</text>
</comment>
<keyword evidence="1" id="KW-1133">Transmembrane helix</keyword>